<evidence type="ECO:0008006" key="4">
    <source>
        <dbReference type="Google" id="ProtNLM"/>
    </source>
</evidence>
<feature type="transmembrane region" description="Helical" evidence="1">
    <location>
        <begin position="244"/>
        <end position="265"/>
    </location>
</feature>
<proteinExistence type="predicted"/>
<organism evidence="2 3">
    <name type="scientific">Orchesella dallaii</name>
    <dbReference type="NCBI Taxonomy" id="48710"/>
    <lineage>
        <taxon>Eukaryota</taxon>
        <taxon>Metazoa</taxon>
        <taxon>Ecdysozoa</taxon>
        <taxon>Arthropoda</taxon>
        <taxon>Hexapoda</taxon>
        <taxon>Collembola</taxon>
        <taxon>Entomobryomorpha</taxon>
        <taxon>Entomobryoidea</taxon>
        <taxon>Orchesellidae</taxon>
        <taxon>Orchesellinae</taxon>
        <taxon>Orchesella</taxon>
    </lineage>
</organism>
<keyword evidence="1" id="KW-0812">Transmembrane</keyword>
<dbReference type="Proteomes" id="UP001642540">
    <property type="component" value="Unassembled WGS sequence"/>
</dbReference>
<evidence type="ECO:0000256" key="1">
    <source>
        <dbReference type="SAM" id="Phobius"/>
    </source>
</evidence>
<evidence type="ECO:0000313" key="2">
    <source>
        <dbReference type="EMBL" id="CAL8104413.1"/>
    </source>
</evidence>
<accession>A0ABP1QPY3</accession>
<name>A0ABP1QPY3_9HEXA</name>
<feature type="transmembrane region" description="Helical" evidence="1">
    <location>
        <begin position="93"/>
        <end position="115"/>
    </location>
</feature>
<keyword evidence="1" id="KW-1133">Transmembrane helix</keyword>
<sequence length="340" mass="38406">MADVFLGGLACVYVITSQLFLRRPDFHLINICVAFGAGAALFTTSLLSFTWAKDVNSSVAGINELITLERQLVKKYGFRLSPSLNNHQKRVGIFMHFIVSGAAVLPVGIIVANLYEDLDSFYFIFEDILSPYPKYYRETSTMFGLILIRLVLVGPSIFEACRTLTLLGMACMGSIESFKVCLRILTHNIHHFQQFRFYNSQLLIIFKGVQKPTQDSLLIGVSVIFLLTIEMLWVCMKGYSKVQLLLYSTFLFVLLLLLGCIFLFLPEVTGLEEACINLVKKHIHRVRMRKSSLIECKQANALVPIKLKVGNFQVVTKSLKVGYLATLVEQFFTAILLIDF</sequence>
<evidence type="ECO:0000313" key="3">
    <source>
        <dbReference type="Proteomes" id="UP001642540"/>
    </source>
</evidence>
<comment type="caution">
    <text evidence="2">The sequence shown here is derived from an EMBL/GenBank/DDBJ whole genome shotgun (WGS) entry which is preliminary data.</text>
</comment>
<gene>
    <name evidence="2" type="ORF">ODALV1_LOCUS11751</name>
</gene>
<feature type="transmembrane region" description="Helical" evidence="1">
    <location>
        <begin position="26"/>
        <end position="49"/>
    </location>
</feature>
<dbReference type="EMBL" id="CAXLJM020000035">
    <property type="protein sequence ID" value="CAL8104413.1"/>
    <property type="molecule type" value="Genomic_DNA"/>
</dbReference>
<feature type="transmembrane region" description="Helical" evidence="1">
    <location>
        <begin position="217"/>
        <end position="235"/>
    </location>
</feature>
<keyword evidence="3" id="KW-1185">Reference proteome</keyword>
<keyword evidence="1" id="KW-0472">Membrane</keyword>
<reference evidence="2 3" key="1">
    <citation type="submission" date="2024-08" db="EMBL/GenBank/DDBJ databases">
        <authorList>
            <person name="Cucini C."/>
            <person name="Frati F."/>
        </authorList>
    </citation>
    <scope>NUCLEOTIDE SEQUENCE [LARGE SCALE GENOMIC DNA]</scope>
</reference>
<protein>
    <recommendedName>
        <fullName evidence="4">Odorant receptor</fullName>
    </recommendedName>
</protein>